<gene>
    <name evidence="3" type="ORF">N5923_03450</name>
</gene>
<accession>A0A9J6PPD1</accession>
<comment type="caution">
    <text evidence="3">The sequence shown here is derived from an EMBL/GenBank/DDBJ whole genome shotgun (WGS) entry which is preliminary data.</text>
</comment>
<dbReference type="SUPFAM" id="SSF53756">
    <property type="entry name" value="UDP-Glycosyltransferase/glycogen phosphorylase"/>
    <property type="match status" value="1"/>
</dbReference>
<keyword evidence="4" id="KW-1185">Reference proteome</keyword>
<dbReference type="AlphaFoldDB" id="A0A9J6PPD1"/>
<dbReference type="Pfam" id="PF01075">
    <property type="entry name" value="Glyco_transf_9"/>
    <property type="match status" value="1"/>
</dbReference>
<dbReference type="RefSeq" id="WP_267142863.1">
    <property type="nucleotide sequence ID" value="NZ_JAODIL010000073.1"/>
</dbReference>
<protein>
    <submittedName>
        <fullName evidence="3">Glycosyltransferase family 9 protein</fullName>
    </submittedName>
</protein>
<organism evidence="3 4">
    <name type="scientific">Winslowiella arboricola</name>
    <dbReference type="NCBI Taxonomy" id="2978220"/>
    <lineage>
        <taxon>Bacteria</taxon>
        <taxon>Pseudomonadati</taxon>
        <taxon>Pseudomonadota</taxon>
        <taxon>Gammaproteobacteria</taxon>
        <taxon>Enterobacterales</taxon>
        <taxon>Erwiniaceae</taxon>
        <taxon>Winslowiella</taxon>
    </lineage>
</organism>
<dbReference type="InterPro" id="IPR002201">
    <property type="entry name" value="Glyco_trans_9"/>
</dbReference>
<sequence>MKHFLIIRRDNIGDLVCTTPLIEGIKIAYPDARIYLLINSLTQDVVKHNPHIDQIFVYKKAKHKAQGETTLGVYVERLKMFMRLRKTKFDATILANPVPCKYSLRLAKLAGAGNIIGADSGDMKINFPFSKDNFQGKHQVEHTFSYLSAISDRKMQIPPVRVWLTDEERQQAMLRVTALLPADKPVIAVHISSRSARRRWPLERYAEVINRLHTERRASVLIFWSPQGTLGPDDVGDEHRAQQLLKLCHHQNAALYPTSSVRELLAAFERCDLVLCSDGGQMHLAAALNKKQVVFFGDTNPEIWHPWSGKYQILQSDSGDCADISVEDVWQYL</sequence>
<dbReference type="PANTHER" id="PTHR30160:SF1">
    <property type="entry name" value="LIPOPOLYSACCHARIDE 1,2-N-ACETYLGLUCOSAMINETRANSFERASE-RELATED"/>
    <property type="match status" value="1"/>
</dbReference>
<dbReference type="GO" id="GO:0005829">
    <property type="term" value="C:cytosol"/>
    <property type="evidence" value="ECO:0007669"/>
    <property type="project" value="TreeGrafter"/>
</dbReference>
<dbReference type="EMBL" id="JAODIM010000035">
    <property type="protein sequence ID" value="MCU5776556.1"/>
    <property type="molecule type" value="Genomic_DNA"/>
</dbReference>
<keyword evidence="1" id="KW-0328">Glycosyltransferase</keyword>
<dbReference type="CDD" id="cd03789">
    <property type="entry name" value="GT9_LPS_heptosyltransferase"/>
    <property type="match status" value="1"/>
</dbReference>
<reference evidence="3" key="1">
    <citation type="submission" date="2022-09" db="EMBL/GenBank/DDBJ databases">
        <title>Winslowiella arboricola sp. nov., isolated from bleeding cankers on broadleaf hosts.</title>
        <authorList>
            <person name="Brady C."/>
            <person name="Kaur S."/>
            <person name="Crampton B."/>
            <person name="Maddock D."/>
            <person name="Arnold D."/>
            <person name="Denman S."/>
        </authorList>
    </citation>
    <scope>NUCLEOTIDE SEQUENCE</scope>
    <source>
        <strain evidence="3">BAC 15a-03b</strain>
    </source>
</reference>
<evidence type="ECO:0000313" key="4">
    <source>
        <dbReference type="Proteomes" id="UP001064262"/>
    </source>
</evidence>
<keyword evidence="2" id="KW-0808">Transferase</keyword>
<evidence type="ECO:0000313" key="3">
    <source>
        <dbReference type="EMBL" id="MCU5776556.1"/>
    </source>
</evidence>
<dbReference type="InterPro" id="IPR051199">
    <property type="entry name" value="LPS_LOS_Heptosyltrfase"/>
</dbReference>
<dbReference type="PANTHER" id="PTHR30160">
    <property type="entry name" value="TETRAACYLDISACCHARIDE 4'-KINASE-RELATED"/>
    <property type="match status" value="1"/>
</dbReference>
<name>A0A9J6PPD1_9GAMM</name>
<dbReference type="GO" id="GO:0008713">
    <property type="term" value="F:ADP-heptose-lipopolysaccharide heptosyltransferase activity"/>
    <property type="evidence" value="ECO:0007669"/>
    <property type="project" value="TreeGrafter"/>
</dbReference>
<evidence type="ECO:0000256" key="2">
    <source>
        <dbReference type="ARBA" id="ARBA00022679"/>
    </source>
</evidence>
<evidence type="ECO:0000256" key="1">
    <source>
        <dbReference type="ARBA" id="ARBA00022676"/>
    </source>
</evidence>
<dbReference type="Gene3D" id="3.40.50.2000">
    <property type="entry name" value="Glycogen Phosphorylase B"/>
    <property type="match status" value="2"/>
</dbReference>
<proteinExistence type="predicted"/>
<dbReference type="GO" id="GO:0009244">
    <property type="term" value="P:lipopolysaccharide core region biosynthetic process"/>
    <property type="evidence" value="ECO:0007669"/>
    <property type="project" value="TreeGrafter"/>
</dbReference>
<dbReference type="Proteomes" id="UP001064262">
    <property type="component" value="Unassembled WGS sequence"/>
</dbReference>